<comment type="caution">
    <text evidence="1">The sequence shown here is derived from an EMBL/GenBank/DDBJ whole genome shotgun (WGS) entry which is preliminary data.</text>
</comment>
<name>A0A0F9R100_9ZZZZ</name>
<gene>
    <name evidence="1" type="ORF">LCGC14_0709540</name>
</gene>
<evidence type="ECO:0000313" key="1">
    <source>
        <dbReference type="EMBL" id="KKN42822.1"/>
    </source>
</evidence>
<organism evidence="1">
    <name type="scientific">marine sediment metagenome</name>
    <dbReference type="NCBI Taxonomy" id="412755"/>
    <lineage>
        <taxon>unclassified sequences</taxon>
        <taxon>metagenomes</taxon>
        <taxon>ecological metagenomes</taxon>
    </lineage>
</organism>
<reference evidence="1" key="1">
    <citation type="journal article" date="2015" name="Nature">
        <title>Complex archaea that bridge the gap between prokaryotes and eukaryotes.</title>
        <authorList>
            <person name="Spang A."/>
            <person name="Saw J.H."/>
            <person name="Jorgensen S.L."/>
            <person name="Zaremba-Niedzwiedzka K."/>
            <person name="Martijn J."/>
            <person name="Lind A.E."/>
            <person name="van Eijk R."/>
            <person name="Schleper C."/>
            <person name="Guy L."/>
            <person name="Ettema T.J."/>
        </authorList>
    </citation>
    <scope>NUCLEOTIDE SEQUENCE</scope>
</reference>
<accession>A0A0F9R100</accession>
<sequence>MGAWVPRSGKYGSELYPVNEDPERCVVAVLHSARAPIPVQCSRKRGHGDGDRFCKQHVKLWAEAEARKRAWRDSTKEKSK</sequence>
<dbReference type="AlphaFoldDB" id="A0A0F9R100"/>
<dbReference type="EMBL" id="LAZR01001555">
    <property type="protein sequence ID" value="KKN42822.1"/>
    <property type="molecule type" value="Genomic_DNA"/>
</dbReference>
<proteinExistence type="predicted"/>
<protein>
    <submittedName>
        <fullName evidence="1">Uncharacterized protein</fullName>
    </submittedName>
</protein>